<dbReference type="GO" id="GO:0003824">
    <property type="term" value="F:catalytic activity"/>
    <property type="evidence" value="ECO:0007669"/>
    <property type="project" value="InterPro"/>
</dbReference>
<protein>
    <submittedName>
        <fullName evidence="2">Phosphorylase superfamily protein</fullName>
    </submittedName>
</protein>
<dbReference type="PANTHER" id="PTHR46082:SF6">
    <property type="entry name" value="AAA+ ATPASE DOMAIN-CONTAINING PROTEIN-RELATED"/>
    <property type="match status" value="1"/>
</dbReference>
<dbReference type="InterPro" id="IPR000845">
    <property type="entry name" value="Nucleoside_phosphorylase_d"/>
</dbReference>
<dbReference type="OrthoDB" id="20872at2759"/>
<dbReference type="InterPro" id="IPR035994">
    <property type="entry name" value="Nucleoside_phosphorylase_sf"/>
</dbReference>
<proteinExistence type="predicted"/>
<sequence length="390" mass="42396">MLDGIALARPSSRDDFEIAIVCALRLEFDAVCLVVDEFWDANGDHYRRARGDQNTYTPGRIGNHNVVLVLLPSMGKASSAAAAANLRHSYNSLKVVLLTGVCGGVPGLATVASPDIFLGDVVISQQVVQFDFGRQYPGQFMAKEGAADALRRPNREISTILAVIKTEHGFGRLEHNSAKVLSKLQARAENEELRVDYRRPRKETDCLFPADYTHKHRDTTICGCSQYSHPCPDAIASSCDILGCDTSQKITRQRAASPADADGRLRIYVGAVGSADTVMKSGVDRDNIAARHDLIAFEMEAAGMWEELPCIVVKGVCDYADSHKAKGWQPFSAASAAAVTKALLSTIQATDRLQKRTSSKTAKLETGGWPTSTSLTKCMMFRLINSSEVL</sequence>
<name>A0A136IU75_9PEZI</name>
<dbReference type="GO" id="GO:0009116">
    <property type="term" value="P:nucleoside metabolic process"/>
    <property type="evidence" value="ECO:0007669"/>
    <property type="project" value="InterPro"/>
</dbReference>
<dbReference type="InParanoid" id="A0A136IU75"/>
<reference evidence="3" key="1">
    <citation type="submission" date="2016-02" db="EMBL/GenBank/DDBJ databases">
        <title>Draft genome sequence of Microdochium bolleyi, a fungal endophyte of beachgrass.</title>
        <authorList>
            <consortium name="DOE Joint Genome Institute"/>
            <person name="David A.S."/>
            <person name="May G."/>
            <person name="Haridas S."/>
            <person name="Lim J."/>
            <person name="Wang M."/>
            <person name="Labutti K."/>
            <person name="Lipzen A."/>
            <person name="Barry K."/>
            <person name="Grigoriev I.V."/>
        </authorList>
    </citation>
    <scope>NUCLEOTIDE SEQUENCE [LARGE SCALE GENOMIC DNA]</scope>
    <source>
        <strain evidence="3">J235TASD1</strain>
    </source>
</reference>
<dbReference type="STRING" id="196109.A0A136IU75"/>
<dbReference type="InterPro" id="IPR053137">
    <property type="entry name" value="NLR-like"/>
</dbReference>
<dbReference type="Proteomes" id="UP000070501">
    <property type="component" value="Unassembled WGS sequence"/>
</dbReference>
<evidence type="ECO:0000313" key="3">
    <source>
        <dbReference type="Proteomes" id="UP000070501"/>
    </source>
</evidence>
<dbReference type="Pfam" id="PF01048">
    <property type="entry name" value="PNP_UDP_1"/>
    <property type="match status" value="1"/>
</dbReference>
<evidence type="ECO:0000259" key="1">
    <source>
        <dbReference type="Pfam" id="PF01048"/>
    </source>
</evidence>
<dbReference type="Gene3D" id="3.40.50.1580">
    <property type="entry name" value="Nucleoside phosphorylase domain"/>
    <property type="match status" value="1"/>
</dbReference>
<dbReference type="PANTHER" id="PTHR46082">
    <property type="entry name" value="ATP/GTP-BINDING PROTEIN-RELATED"/>
    <property type="match status" value="1"/>
</dbReference>
<dbReference type="EMBL" id="KQ964258">
    <property type="protein sequence ID" value="KXJ88349.1"/>
    <property type="molecule type" value="Genomic_DNA"/>
</dbReference>
<gene>
    <name evidence="2" type="ORF">Micbo1qcDRAFT_214199</name>
</gene>
<feature type="domain" description="Nucleoside phosphorylase" evidence="1">
    <location>
        <begin position="18"/>
        <end position="139"/>
    </location>
</feature>
<accession>A0A136IU75</accession>
<dbReference type="SUPFAM" id="SSF53167">
    <property type="entry name" value="Purine and uridine phosphorylases"/>
    <property type="match status" value="1"/>
</dbReference>
<dbReference type="AlphaFoldDB" id="A0A136IU75"/>
<keyword evidence="3" id="KW-1185">Reference proteome</keyword>
<evidence type="ECO:0000313" key="2">
    <source>
        <dbReference type="EMBL" id="KXJ88349.1"/>
    </source>
</evidence>
<organism evidence="2 3">
    <name type="scientific">Microdochium bolleyi</name>
    <dbReference type="NCBI Taxonomy" id="196109"/>
    <lineage>
        <taxon>Eukaryota</taxon>
        <taxon>Fungi</taxon>
        <taxon>Dikarya</taxon>
        <taxon>Ascomycota</taxon>
        <taxon>Pezizomycotina</taxon>
        <taxon>Sordariomycetes</taxon>
        <taxon>Xylariomycetidae</taxon>
        <taxon>Xylariales</taxon>
        <taxon>Microdochiaceae</taxon>
        <taxon>Microdochium</taxon>
    </lineage>
</organism>